<sequence>MATQPSKTLTSVSQTPSIFQYRSKTVLKPASTFCIHAPAVLSAPSDVAASKGKPLAFVPVICDGKWFYPVPDGAFETESFVGRWFRVAGTKSSFTTSGCKRTIAEYAPNSDGSISVNNSCELDGKIRAVQGTAAAVDAKYGAAGAFRVSFPGRPEGPNTRKCSDPTYVVQDYTGGIAVISRRNFTHVGILSRNQNLDDKVIDI</sequence>
<keyword evidence="3" id="KW-1185">Reference proteome</keyword>
<dbReference type="Proteomes" id="UP000054481">
    <property type="component" value="Unassembled WGS sequence"/>
</dbReference>
<dbReference type="Pfam" id="PF08212">
    <property type="entry name" value="Lipocalin_2"/>
    <property type="match status" value="1"/>
</dbReference>
<dbReference type="GO" id="GO:0000302">
    <property type="term" value="P:response to reactive oxygen species"/>
    <property type="evidence" value="ECO:0007669"/>
    <property type="project" value="TreeGrafter"/>
</dbReference>
<dbReference type="AlphaFoldDB" id="A0A0F8A2N5"/>
<dbReference type="EMBL" id="KQ030619">
    <property type="protein sequence ID" value="KJZ70559.1"/>
    <property type="molecule type" value="Genomic_DNA"/>
</dbReference>
<dbReference type="PANTHER" id="PTHR10612">
    <property type="entry name" value="APOLIPOPROTEIN D"/>
    <property type="match status" value="1"/>
</dbReference>
<dbReference type="GO" id="GO:0006629">
    <property type="term" value="P:lipid metabolic process"/>
    <property type="evidence" value="ECO:0007669"/>
    <property type="project" value="TreeGrafter"/>
</dbReference>
<dbReference type="OrthoDB" id="565904at2759"/>
<evidence type="ECO:0000259" key="1">
    <source>
        <dbReference type="Pfam" id="PF08212"/>
    </source>
</evidence>
<gene>
    <name evidence="2" type="ORF">HIM_10062</name>
</gene>
<evidence type="ECO:0000313" key="2">
    <source>
        <dbReference type="EMBL" id="KJZ70559.1"/>
    </source>
</evidence>
<dbReference type="Gene3D" id="2.40.128.20">
    <property type="match status" value="1"/>
</dbReference>
<dbReference type="InterPro" id="IPR000566">
    <property type="entry name" value="Lipocln_cytosolic_FA-bd_dom"/>
</dbReference>
<dbReference type="GO" id="GO:0005737">
    <property type="term" value="C:cytoplasm"/>
    <property type="evidence" value="ECO:0007669"/>
    <property type="project" value="TreeGrafter"/>
</dbReference>
<protein>
    <recommendedName>
        <fullName evidence="1">Lipocalin/cytosolic fatty-acid binding domain-containing protein</fullName>
    </recommendedName>
</protein>
<name>A0A0F8A2N5_9HYPO</name>
<reference evidence="2 3" key="1">
    <citation type="journal article" date="2014" name="Genome Biol. Evol.">
        <title>Comparative genomics and transcriptomics analyses reveal divergent lifestyle features of nematode endoparasitic fungus Hirsutella minnesotensis.</title>
        <authorList>
            <person name="Lai Y."/>
            <person name="Liu K."/>
            <person name="Zhang X."/>
            <person name="Zhang X."/>
            <person name="Li K."/>
            <person name="Wang N."/>
            <person name="Shu C."/>
            <person name="Wu Y."/>
            <person name="Wang C."/>
            <person name="Bushley K.E."/>
            <person name="Xiang M."/>
            <person name="Liu X."/>
        </authorList>
    </citation>
    <scope>NUCLEOTIDE SEQUENCE [LARGE SCALE GENOMIC DNA]</scope>
    <source>
        <strain evidence="2 3">3608</strain>
    </source>
</reference>
<accession>A0A0F8A2N5</accession>
<dbReference type="PANTHER" id="PTHR10612:SF34">
    <property type="entry name" value="APOLIPOPROTEIN D"/>
    <property type="match status" value="1"/>
</dbReference>
<feature type="domain" description="Lipocalin/cytosolic fatty-acid binding" evidence="1">
    <location>
        <begin position="78"/>
        <end position="199"/>
    </location>
</feature>
<evidence type="ECO:0000313" key="3">
    <source>
        <dbReference type="Proteomes" id="UP000054481"/>
    </source>
</evidence>
<organism evidence="2 3">
    <name type="scientific">Hirsutella minnesotensis 3608</name>
    <dbReference type="NCBI Taxonomy" id="1043627"/>
    <lineage>
        <taxon>Eukaryota</taxon>
        <taxon>Fungi</taxon>
        <taxon>Dikarya</taxon>
        <taxon>Ascomycota</taxon>
        <taxon>Pezizomycotina</taxon>
        <taxon>Sordariomycetes</taxon>
        <taxon>Hypocreomycetidae</taxon>
        <taxon>Hypocreales</taxon>
        <taxon>Ophiocordycipitaceae</taxon>
        <taxon>Hirsutella</taxon>
    </lineage>
</organism>
<dbReference type="InterPro" id="IPR012674">
    <property type="entry name" value="Calycin"/>
</dbReference>
<proteinExistence type="predicted"/>
<dbReference type="SUPFAM" id="SSF50814">
    <property type="entry name" value="Lipocalins"/>
    <property type="match status" value="1"/>
</dbReference>